<dbReference type="SUPFAM" id="SSF52200">
    <property type="entry name" value="Toll/Interleukin receptor TIR domain"/>
    <property type="match status" value="1"/>
</dbReference>
<feature type="non-terminal residue" evidence="3">
    <location>
        <position position="1"/>
    </location>
</feature>
<dbReference type="InterPro" id="IPR035897">
    <property type="entry name" value="Toll_tir_struct_dom_sf"/>
</dbReference>
<accession>A0ABD0K2K4</accession>
<protein>
    <recommendedName>
        <fullName evidence="2">TIR domain-containing protein</fullName>
    </recommendedName>
</protein>
<feature type="compositionally biased region" description="Polar residues" evidence="1">
    <location>
        <begin position="1"/>
        <end position="24"/>
    </location>
</feature>
<evidence type="ECO:0000313" key="3">
    <source>
        <dbReference type="EMBL" id="KAK7481464.1"/>
    </source>
</evidence>
<dbReference type="InterPro" id="IPR011989">
    <property type="entry name" value="ARM-like"/>
</dbReference>
<dbReference type="EMBL" id="JACVVK020000262">
    <property type="protein sequence ID" value="KAK7481464.1"/>
    <property type="molecule type" value="Genomic_DNA"/>
</dbReference>
<proteinExistence type="predicted"/>
<evidence type="ECO:0000313" key="4">
    <source>
        <dbReference type="Proteomes" id="UP001519460"/>
    </source>
</evidence>
<sequence length="656" mass="73477">GPLSVQDASDTSPIMNSQDYSTGQSSARSGSSAANHVSADSTSAAGTPSKDANRNDTAQVNGAGGLLTESRVNLKNLPLEDVLAKVRQIVVELEKLEEYHRGEGMRFQKMLGDFYWDYSSNRKEIGDALSECGYAGLTVKMLKTMNTMGIFKNDDIWFPTYYTYNTAWNYSDASDKLAKSLAEADAVRLMTLNLGHKPYLSAMQSKNVYYVLKASLSTLHNIARCPDVRHYFKDNKTAEVIIPFITMKDEFLKALSMLTLAYIVEEEENAKLIDETGTIVQIVRWVEKAIENPAKRRFRGFAPWELVQGLDKLAVNDANKMKVVEAGALPVFLKMLQHDDPKEQATTATCIWTLAFDKTARQKIIECEGLVPALEALEKSEHGPVKKAAVGALWIIKGENDPSSTRPKSAMKSRSHIMISYSWNEKELVKNLRERLRAEGYKVWIDYEQMGGSTLQAMAEAVENAAVVLVCMSEKYKESANCQGEYTFQLRKEYIPLMMQKKYRPDGWLGAILGAKLFFDFSGKYPFEKSMQGLLKELRGRGKSTHSVDSMDEPDATPMTSEHAAVSHAGNPHRVVNGATSHTAHNMSKDDVAHWLLGHQLDACVPLMAQLDGKLLWQLKRMKDEAPQFFFQLLDTKLKLSFVDILRFTAAMDELH</sequence>
<dbReference type="Gene3D" id="1.25.10.10">
    <property type="entry name" value="Leucine-rich Repeat Variant"/>
    <property type="match status" value="1"/>
</dbReference>
<evidence type="ECO:0000259" key="2">
    <source>
        <dbReference type="Pfam" id="PF13676"/>
    </source>
</evidence>
<feature type="domain" description="TIR" evidence="2">
    <location>
        <begin position="417"/>
        <end position="532"/>
    </location>
</feature>
<name>A0ABD0K2K4_9CAEN</name>
<comment type="caution">
    <text evidence="3">The sequence shown here is derived from an EMBL/GenBank/DDBJ whole genome shotgun (WGS) entry which is preliminary data.</text>
</comment>
<dbReference type="AlphaFoldDB" id="A0ABD0K2K4"/>
<dbReference type="PANTHER" id="PTHR46270">
    <property type="entry name" value="ARMADILLO-TYPE FOLD-RELATED"/>
    <property type="match status" value="1"/>
</dbReference>
<dbReference type="SMART" id="SM00185">
    <property type="entry name" value="ARM"/>
    <property type="match status" value="3"/>
</dbReference>
<gene>
    <name evidence="3" type="ORF">BaRGS_00027315</name>
</gene>
<dbReference type="InterPro" id="IPR000225">
    <property type="entry name" value="Armadillo"/>
</dbReference>
<feature type="compositionally biased region" description="Low complexity" evidence="1">
    <location>
        <begin position="25"/>
        <end position="34"/>
    </location>
</feature>
<dbReference type="PANTHER" id="PTHR46270:SF2">
    <property type="entry name" value="TIR DOMAIN-CONTAINING PROTEIN"/>
    <property type="match status" value="1"/>
</dbReference>
<dbReference type="Gene3D" id="3.40.50.10140">
    <property type="entry name" value="Toll/interleukin-1 receptor homology (TIR) domain"/>
    <property type="match status" value="1"/>
</dbReference>
<dbReference type="InterPro" id="IPR000157">
    <property type="entry name" value="TIR_dom"/>
</dbReference>
<dbReference type="Proteomes" id="UP001519460">
    <property type="component" value="Unassembled WGS sequence"/>
</dbReference>
<dbReference type="SUPFAM" id="SSF48371">
    <property type="entry name" value="ARM repeat"/>
    <property type="match status" value="1"/>
</dbReference>
<feature type="region of interest" description="Disordered" evidence="1">
    <location>
        <begin position="1"/>
        <end position="61"/>
    </location>
</feature>
<dbReference type="Pfam" id="PF00514">
    <property type="entry name" value="Arm"/>
    <property type="match status" value="1"/>
</dbReference>
<evidence type="ECO:0000256" key="1">
    <source>
        <dbReference type="SAM" id="MobiDB-lite"/>
    </source>
</evidence>
<dbReference type="InterPro" id="IPR016024">
    <property type="entry name" value="ARM-type_fold"/>
</dbReference>
<keyword evidence="4" id="KW-1185">Reference proteome</keyword>
<reference evidence="3 4" key="1">
    <citation type="journal article" date="2023" name="Sci. Data">
        <title>Genome assembly of the Korean intertidal mud-creeper Batillaria attramentaria.</title>
        <authorList>
            <person name="Patra A.K."/>
            <person name="Ho P.T."/>
            <person name="Jun S."/>
            <person name="Lee S.J."/>
            <person name="Kim Y."/>
            <person name="Won Y.J."/>
        </authorList>
    </citation>
    <scope>NUCLEOTIDE SEQUENCE [LARGE SCALE GENOMIC DNA]</scope>
    <source>
        <strain evidence="3">Wonlab-2016</strain>
    </source>
</reference>
<organism evidence="3 4">
    <name type="scientific">Batillaria attramentaria</name>
    <dbReference type="NCBI Taxonomy" id="370345"/>
    <lineage>
        <taxon>Eukaryota</taxon>
        <taxon>Metazoa</taxon>
        <taxon>Spiralia</taxon>
        <taxon>Lophotrochozoa</taxon>
        <taxon>Mollusca</taxon>
        <taxon>Gastropoda</taxon>
        <taxon>Caenogastropoda</taxon>
        <taxon>Sorbeoconcha</taxon>
        <taxon>Cerithioidea</taxon>
        <taxon>Batillariidae</taxon>
        <taxon>Batillaria</taxon>
    </lineage>
</organism>
<dbReference type="Pfam" id="PF13676">
    <property type="entry name" value="TIR_2"/>
    <property type="match status" value="1"/>
</dbReference>